<comment type="caution">
    <text evidence="1">The sequence shown here is derived from an EMBL/GenBank/DDBJ whole genome shotgun (WGS) entry which is preliminary data.</text>
</comment>
<sequence length="162" mass="18373">MKKIDSESKGITGFLRSYKQIVEDINKEKEIKKIVFTGNKFTCTPFVELLTYVIRSMNKEIIYVPAINLDDPYKVILSSVDCDFIKGGDPYNPDLVIVMGGLAMPGGPEIPSVEKFLEKIGNKDKKVVGICFMSIFEKSGWCNVIPFDHMIDIFMDSSIFRR</sequence>
<dbReference type="Gene3D" id="3.40.50.2300">
    <property type="match status" value="1"/>
</dbReference>
<dbReference type="Pfam" id="PF09897">
    <property type="entry name" value="DUF2124"/>
    <property type="match status" value="1"/>
</dbReference>
<name>A0A150J566_9EURY</name>
<gene>
    <name evidence="1" type="ORF">AMQ22_00976</name>
</gene>
<accession>A0A150J566</accession>
<evidence type="ECO:0000313" key="2">
    <source>
        <dbReference type="Proteomes" id="UP000075398"/>
    </source>
</evidence>
<organism evidence="1 2">
    <name type="scientific">Candidatus Methanofastidiosum methylothiophilum</name>
    <dbReference type="NCBI Taxonomy" id="1705564"/>
    <lineage>
        <taxon>Archaea</taxon>
        <taxon>Methanobacteriati</taxon>
        <taxon>Methanobacteriota</taxon>
        <taxon>Stenosarchaea group</taxon>
        <taxon>Candidatus Methanofastidiosia</taxon>
        <taxon>Candidatus Methanofastidiosales</taxon>
        <taxon>Candidatus Methanofastidiosaceae</taxon>
        <taxon>Candidatus Methanofastidiosum</taxon>
    </lineage>
</organism>
<dbReference type="InterPro" id="IPR009183">
    <property type="entry name" value="UCP004962"/>
</dbReference>
<evidence type="ECO:0008006" key="3">
    <source>
        <dbReference type="Google" id="ProtNLM"/>
    </source>
</evidence>
<dbReference type="InterPro" id="IPR029062">
    <property type="entry name" value="Class_I_gatase-like"/>
</dbReference>
<dbReference type="Proteomes" id="UP000075398">
    <property type="component" value="Unassembled WGS sequence"/>
</dbReference>
<dbReference type="AlphaFoldDB" id="A0A150J566"/>
<dbReference type="EMBL" id="LNGC01000033">
    <property type="protein sequence ID" value="KYC52114.1"/>
    <property type="molecule type" value="Genomic_DNA"/>
</dbReference>
<proteinExistence type="predicted"/>
<protein>
    <recommendedName>
        <fullName evidence="3">DUF2124 domain-containing protein</fullName>
    </recommendedName>
</protein>
<evidence type="ECO:0000313" key="1">
    <source>
        <dbReference type="EMBL" id="KYC52114.1"/>
    </source>
</evidence>
<reference evidence="1 2" key="1">
    <citation type="journal article" date="2016" name="ISME J.">
        <title>Chasing the elusive Euryarchaeota class WSA2: genomes reveal a uniquely fastidious methyl-reducing methanogen.</title>
        <authorList>
            <person name="Nobu M.K."/>
            <person name="Narihiro T."/>
            <person name="Kuroda K."/>
            <person name="Mei R."/>
            <person name="Liu W.T."/>
        </authorList>
    </citation>
    <scope>NUCLEOTIDE SEQUENCE [LARGE SCALE GENOMIC DNA]</scope>
    <source>
        <strain evidence="1">U1lsi0528_Bin055</strain>
    </source>
</reference>
<dbReference type="CDD" id="cd01653">
    <property type="entry name" value="GATase1"/>
    <property type="match status" value="1"/>
</dbReference>
<dbReference type="SUPFAM" id="SSF52317">
    <property type="entry name" value="Class I glutamine amidotransferase-like"/>
    <property type="match status" value="1"/>
</dbReference>
<dbReference type="STRING" id="1705564.APG08_00253"/>